<dbReference type="OrthoDB" id="3244603at2759"/>
<name>A0A7J7MLZ8_9MAGN</name>
<evidence type="ECO:0000256" key="1">
    <source>
        <dbReference type="ARBA" id="ARBA00004637"/>
    </source>
</evidence>
<dbReference type="AlphaFoldDB" id="A0A7J7MLZ8"/>
<evidence type="ECO:0000256" key="7">
    <source>
        <dbReference type="ARBA" id="ARBA00023027"/>
    </source>
</evidence>
<dbReference type="Pfam" id="PF07992">
    <property type="entry name" value="Pyr_redox_2"/>
    <property type="match status" value="1"/>
</dbReference>
<keyword evidence="6" id="KW-0560">Oxidoreductase</keyword>
<keyword evidence="4" id="KW-0999">Mitochondrion inner membrane</keyword>
<comment type="catalytic activity">
    <reaction evidence="8">
        <text>a ubiquinone + NADH + H(+) = a ubiquinol + NAD(+)</text>
        <dbReference type="Rhea" id="RHEA:23152"/>
        <dbReference type="Rhea" id="RHEA-COMP:9565"/>
        <dbReference type="Rhea" id="RHEA-COMP:9566"/>
        <dbReference type="ChEBI" id="CHEBI:15378"/>
        <dbReference type="ChEBI" id="CHEBI:16389"/>
        <dbReference type="ChEBI" id="CHEBI:17976"/>
        <dbReference type="ChEBI" id="CHEBI:57540"/>
        <dbReference type="ChEBI" id="CHEBI:57945"/>
    </reaction>
</comment>
<keyword evidence="4" id="KW-0472">Membrane</keyword>
<evidence type="ECO:0000313" key="10">
    <source>
        <dbReference type="EMBL" id="KAF6155916.1"/>
    </source>
</evidence>
<evidence type="ECO:0000256" key="5">
    <source>
        <dbReference type="ARBA" id="ARBA00022827"/>
    </source>
</evidence>
<dbReference type="PANTHER" id="PTHR43706">
    <property type="entry name" value="NADH DEHYDROGENASE"/>
    <property type="match status" value="1"/>
</dbReference>
<evidence type="ECO:0000256" key="4">
    <source>
        <dbReference type="ARBA" id="ARBA00022792"/>
    </source>
</evidence>
<comment type="subcellular location">
    <subcellularLocation>
        <location evidence="1">Mitochondrion inner membrane</location>
        <topology evidence="1">Peripheral membrane protein</topology>
    </subcellularLocation>
</comment>
<dbReference type="InterPro" id="IPR023753">
    <property type="entry name" value="FAD/NAD-binding_dom"/>
</dbReference>
<keyword evidence="7" id="KW-0520">NAD</keyword>
<evidence type="ECO:0000256" key="8">
    <source>
        <dbReference type="ARBA" id="ARBA00049010"/>
    </source>
</evidence>
<dbReference type="SUPFAM" id="SSF51905">
    <property type="entry name" value="FAD/NAD(P)-binding domain"/>
    <property type="match status" value="1"/>
</dbReference>
<dbReference type="Gene3D" id="3.50.50.100">
    <property type="match status" value="1"/>
</dbReference>
<keyword evidence="4" id="KW-0496">Mitochondrion</keyword>
<dbReference type="GO" id="GO:0005743">
    <property type="term" value="C:mitochondrial inner membrane"/>
    <property type="evidence" value="ECO:0007669"/>
    <property type="project" value="UniProtKB-SubCell"/>
</dbReference>
<dbReference type="EMBL" id="JACGCM010001398">
    <property type="protein sequence ID" value="KAF6155916.1"/>
    <property type="molecule type" value="Genomic_DNA"/>
</dbReference>
<evidence type="ECO:0000256" key="6">
    <source>
        <dbReference type="ARBA" id="ARBA00023002"/>
    </source>
</evidence>
<comment type="similarity">
    <text evidence="2">Belongs to the NADH dehydrogenase family.</text>
</comment>
<keyword evidence="3" id="KW-0285">Flavoprotein</keyword>
<keyword evidence="11" id="KW-1185">Reference proteome</keyword>
<evidence type="ECO:0000313" key="11">
    <source>
        <dbReference type="Proteomes" id="UP000541444"/>
    </source>
</evidence>
<keyword evidence="5" id="KW-0274">FAD</keyword>
<dbReference type="GO" id="GO:0003954">
    <property type="term" value="F:NADH dehydrogenase activity"/>
    <property type="evidence" value="ECO:0007669"/>
    <property type="project" value="InterPro"/>
</dbReference>
<feature type="domain" description="FAD/NAD(P)-binding" evidence="9">
    <location>
        <begin position="201"/>
        <end position="397"/>
    </location>
</feature>
<reference evidence="10 11" key="1">
    <citation type="journal article" date="2020" name="IScience">
        <title>Genome Sequencing of the Endangered Kingdonia uniflora (Circaeasteraceae, Ranunculales) Reveals Potential Mechanisms of Evolutionary Specialization.</title>
        <authorList>
            <person name="Sun Y."/>
            <person name="Deng T."/>
            <person name="Zhang A."/>
            <person name="Moore M.J."/>
            <person name="Landis J.B."/>
            <person name="Lin N."/>
            <person name="Zhang H."/>
            <person name="Zhang X."/>
            <person name="Huang J."/>
            <person name="Zhang X."/>
            <person name="Sun H."/>
            <person name="Wang H."/>
        </authorList>
    </citation>
    <scope>NUCLEOTIDE SEQUENCE [LARGE SCALE GENOMIC DNA]</scope>
    <source>
        <strain evidence="10">TB1705</strain>
        <tissue evidence="10">Leaf</tissue>
    </source>
</reference>
<organism evidence="10 11">
    <name type="scientific">Kingdonia uniflora</name>
    <dbReference type="NCBI Taxonomy" id="39325"/>
    <lineage>
        <taxon>Eukaryota</taxon>
        <taxon>Viridiplantae</taxon>
        <taxon>Streptophyta</taxon>
        <taxon>Embryophyta</taxon>
        <taxon>Tracheophyta</taxon>
        <taxon>Spermatophyta</taxon>
        <taxon>Magnoliopsida</taxon>
        <taxon>Ranunculales</taxon>
        <taxon>Circaeasteraceae</taxon>
        <taxon>Kingdonia</taxon>
    </lineage>
</organism>
<dbReference type="InterPro" id="IPR036188">
    <property type="entry name" value="FAD/NAD-bd_sf"/>
</dbReference>
<evidence type="ECO:0000259" key="9">
    <source>
        <dbReference type="Pfam" id="PF07992"/>
    </source>
</evidence>
<dbReference type="InterPro" id="IPR045024">
    <property type="entry name" value="NDH-2"/>
</dbReference>
<comment type="caution">
    <text evidence="10">The sequence shown here is derived from an EMBL/GenBank/DDBJ whole genome shotgun (WGS) entry which is preliminary data.</text>
</comment>
<evidence type="ECO:0000256" key="2">
    <source>
        <dbReference type="ARBA" id="ARBA00005272"/>
    </source>
</evidence>
<evidence type="ECO:0000256" key="3">
    <source>
        <dbReference type="ARBA" id="ARBA00022630"/>
    </source>
</evidence>
<sequence length="414" mass="46205">MPIPILIAPTYYGMSEDEAAEAEEDFYWLVQALTPLLPQFLVEVNGVKEEGPSVISSSNFASEDSQSEMSPKIDMILRMNLILKSVARKKTVRQIAAEEIEEENTRIDGGELIRCGSLGHQRCFMCNYIMSWPRIAKNSLKQSLGYYESERSLLGNGLSTSKPYISSLRNVTATRVGAGYPIYCETISNSRLPQEPYWFIVAYDNLVIAAGAEPLTFNINGVKEHAYFLREVNHAQEIRKRLLLNLIFSENLGGGLTGVEFRGKLSDFIMKDNEMKEQTIDFSCFILEQANEILSSFDIGLRQYATKHLTKCGVHQHGIHLKKGVVKEVHPKKIVLSDGTDVPYGLLVPSTRVGPSDFVNSLNLPQVPGIGIDEWMRVPSVEGVFVLGDCAGFLKKIGRQILPALAQIRFLVLL</sequence>
<accession>A0A7J7MLZ8</accession>
<proteinExistence type="inferred from homology"/>
<dbReference type="PANTHER" id="PTHR43706:SF4">
    <property type="entry name" value="NADH:UBIQUINONE REDUCTASE (NON-ELECTROGENIC)"/>
    <property type="match status" value="1"/>
</dbReference>
<gene>
    <name evidence="10" type="ORF">GIB67_039247</name>
</gene>
<dbReference type="Proteomes" id="UP000541444">
    <property type="component" value="Unassembled WGS sequence"/>
</dbReference>
<protein>
    <recommendedName>
        <fullName evidence="9">FAD/NAD(P)-binding domain-containing protein</fullName>
    </recommendedName>
</protein>